<sequence>MGKRKGESCEAIFDDMKRTSNELHLLREAVKKSVIEACIENFVDRQEILHSKILRAGVETSTEEVQRWKKEIEALDHKIKQSSAELADLQEGDLVDYSCVDWSMISAIDFNGTRSAAALECKWLNERSQWNNGPWTEQEMERLKQLRENETLTSWTETNDWTDEEDERLVLGGNVLGRGGWEEFAEILPRQKPEGVRMPYRRLLSIILKLRSEKRSRFICKISSAAVAAYKTRRDVMLQKLTFGGIQRRRYRDAKQRTEKKKNATRSNTLSHQRVGAANSFKHFVPPPPRTTLPLTFTTTSAYRIFERARPSLTERALCYFPPRSENQIDTDAFGMPNGNTRKFTAYDRLNIELHPSILGDHNYLKLKAQVRCLLLEPMRLAFAIDPPDARKDLMRMVIDEEELLYEEEELGDVGNEMEITSTEQCRPIDCEESADDALTKTIETPHQKKTLMYMKEKFYLLVQRRESGWHYLMGVLLLTTV</sequence>
<dbReference type="Proteomes" id="UP000267027">
    <property type="component" value="Unassembled WGS sequence"/>
</dbReference>
<dbReference type="PROSITE" id="PS50090">
    <property type="entry name" value="MYB_LIKE"/>
    <property type="match status" value="1"/>
</dbReference>
<evidence type="ECO:0000256" key="1">
    <source>
        <dbReference type="ARBA" id="ARBA00004123"/>
    </source>
</evidence>
<evidence type="ECO:0000259" key="8">
    <source>
        <dbReference type="PROSITE" id="PS50090"/>
    </source>
</evidence>
<reference evidence="9 10" key="2">
    <citation type="submission" date="2018-11" db="EMBL/GenBank/DDBJ databases">
        <authorList>
            <consortium name="Pathogen Informatics"/>
        </authorList>
    </citation>
    <scope>NUCLEOTIDE SEQUENCE [LARGE SCALE GENOMIC DNA]</scope>
    <source>
        <strain evidence="9 10">Costa Rica</strain>
    </source>
</reference>
<feature type="region of interest" description="Disordered" evidence="7">
    <location>
        <begin position="249"/>
        <end position="270"/>
    </location>
</feature>
<feature type="coiled-coil region" evidence="6">
    <location>
        <begin position="58"/>
        <end position="92"/>
    </location>
</feature>
<dbReference type="GO" id="GO:0042795">
    <property type="term" value="P:snRNA transcription by RNA polymerase II"/>
    <property type="evidence" value="ECO:0007669"/>
    <property type="project" value="TreeGrafter"/>
</dbReference>
<keyword evidence="2" id="KW-0805">Transcription regulation</keyword>
<dbReference type="WBParaSite" id="ACOC_0000073301-mRNA-1">
    <property type="protein sequence ID" value="ACOC_0000073301-mRNA-1"/>
    <property type="gene ID" value="ACOC_0000073301"/>
</dbReference>
<dbReference type="EMBL" id="UYYA01000085">
    <property type="protein sequence ID" value="VDM52319.1"/>
    <property type="molecule type" value="Genomic_DNA"/>
</dbReference>
<dbReference type="InterPro" id="IPR051575">
    <property type="entry name" value="Myb-like_DNA-bd"/>
</dbReference>
<dbReference type="GO" id="GO:0042796">
    <property type="term" value="P:snRNA transcription by RNA polymerase III"/>
    <property type="evidence" value="ECO:0007669"/>
    <property type="project" value="TreeGrafter"/>
</dbReference>
<dbReference type="InterPro" id="IPR001005">
    <property type="entry name" value="SANT/Myb"/>
</dbReference>
<protein>
    <submittedName>
        <fullName evidence="11">Myb-like domain-containing protein</fullName>
    </submittedName>
</protein>
<keyword evidence="6" id="KW-0175">Coiled coil</keyword>
<evidence type="ECO:0000256" key="2">
    <source>
        <dbReference type="ARBA" id="ARBA00023015"/>
    </source>
</evidence>
<dbReference type="PANTHER" id="PTHR46621">
    <property type="entry name" value="SNRNA-ACTIVATING PROTEIN COMPLEX SUBUNIT 4"/>
    <property type="match status" value="1"/>
</dbReference>
<gene>
    <name evidence="9" type="ORF">ACOC_LOCUS734</name>
</gene>
<feature type="compositionally biased region" description="Basic residues" evidence="7">
    <location>
        <begin position="249"/>
        <end position="264"/>
    </location>
</feature>
<feature type="domain" description="Myb-like" evidence="8">
    <location>
        <begin position="161"/>
        <end position="204"/>
    </location>
</feature>
<reference evidence="11" key="1">
    <citation type="submission" date="2016-04" db="UniProtKB">
        <authorList>
            <consortium name="WormBaseParasite"/>
        </authorList>
    </citation>
    <scope>IDENTIFICATION</scope>
</reference>
<keyword evidence="4" id="KW-0804">Transcription</keyword>
<dbReference type="GO" id="GO:0005634">
    <property type="term" value="C:nucleus"/>
    <property type="evidence" value="ECO:0007669"/>
    <property type="project" value="UniProtKB-SubCell"/>
</dbReference>
<keyword evidence="5" id="KW-0539">Nucleus</keyword>
<dbReference type="GO" id="GO:0019185">
    <property type="term" value="C:snRNA-activating protein complex"/>
    <property type="evidence" value="ECO:0007669"/>
    <property type="project" value="TreeGrafter"/>
</dbReference>
<evidence type="ECO:0000256" key="7">
    <source>
        <dbReference type="SAM" id="MobiDB-lite"/>
    </source>
</evidence>
<evidence type="ECO:0000256" key="3">
    <source>
        <dbReference type="ARBA" id="ARBA00023125"/>
    </source>
</evidence>
<dbReference type="AlphaFoldDB" id="A0A158PDJ4"/>
<proteinExistence type="predicted"/>
<dbReference type="OrthoDB" id="2143914at2759"/>
<name>A0A158PDJ4_ANGCS</name>
<keyword evidence="3" id="KW-0238">DNA-binding</keyword>
<dbReference type="SUPFAM" id="SSF46689">
    <property type="entry name" value="Homeodomain-like"/>
    <property type="match status" value="1"/>
</dbReference>
<keyword evidence="10" id="KW-1185">Reference proteome</keyword>
<dbReference type="PANTHER" id="PTHR46621:SF1">
    <property type="entry name" value="SNRNA-ACTIVATING PROTEIN COMPLEX SUBUNIT 4"/>
    <property type="match status" value="1"/>
</dbReference>
<evidence type="ECO:0000313" key="11">
    <source>
        <dbReference type="WBParaSite" id="ACOC_0000073301-mRNA-1"/>
    </source>
</evidence>
<comment type="subcellular location">
    <subcellularLocation>
        <location evidence="1">Nucleus</location>
    </subcellularLocation>
</comment>
<dbReference type="GO" id="GO:0001006">
    <property type="term" value="F:RNA polymerase III type 3 promoter sequence-specific DNA binding"/>
    <property type="evidence" value="ECO:0007669"/>
    <property type="project" value="TreeGrafter"/>
</dbReference>
<evidence type="ECO:0000256" key="6">
    <source>
        <dbReference type="SAM" id="Coils"/>
    </source>
</evidence>
<evidence type="ECO:0000313" key="10">
    <source>
        <dbReference type="Proteomes" id="UP000267027"/>
    </source>
</evidence>
<evidence type="ECO:0000256" key="5">
    <source>
        <dbReference type="ARBA" id="ARBA00023242"/>
    </source>
</evidence>
<evidence type="ECO:0000313" key="9">
    <source>
        <dbReference type="EMBL" id="VDM52319.1"/>
    </source>
</evidence>
<evidence type="ECO:0000256" key="4">
    <source>
        <dbReference type="ARBA" id="ARBA00023163"/>
    </source>
</evidence>
<organism evidence="11">
    <name type="scientific">Angiostrongylus costaricensis</name>
    <name type="common">Nematode worm</name>
    <dbReference type="NCBI Taxonomy" id="334426"/>
    <lineage>
        <taxon>Eukaryota</taxon>
        <taxon>Metazoa</taxon>
        <taxon>Ecdysozoa</taxon>
        <taxon>Nematoda</taxon>
        <taxon>Chromadorea</taxon>
        <taxon>Rhabditida</taxon>
        <taxon>Rhabditina</taxon>
        <taxon>Rhabditomorpha</taxon>
        <taxon>Strongyloidea</taxon>
        <taxon>Metastrongylidae</taxon>
        <taxon>Angiostrongylus</taxon>
    </lineage>
</organism>
<accession>A0A158PDJ4</accession>
<dbReference type="GO" id="GO:0000978">
    <property type="term" value="F:RNA polymerase II cis-regulatory region sequence-specific DNA binding"/>
    <property type="evidence" value="ECO:0007669"/>
    <property type="project" value="TreeGrafter"/>
</dbReference>
<dbReference type="STRING" id="334426.A0A158PDJ4"/>
<dbReference type="InterPro" id="IPR009057">
    <property type="entry name" value="Homeodomain-like_sf"/>
</dbReference>